<proteinExistence type="predicted"/>
<sequence>MTDPTRPPVRRNRLALLVVAALFLGSLLLAGALRFSGWRPAGMKNHGELLQPPVDLRARVPRLADGSAYPWNPGARVWRIALAPPADCAQACASLARDLDVVWRLMGRNADQVDVLWLCAEPGCSAPAPLRGDASLRLLRPDPALRAALPRVEPTAAEAAGGVPVYVIDPNGFVILRYSPGADPAGLRADLAKLLKLM</sequence>
<name>A0A372DHQ5_9GAMM</name>
<evidence type="ECO:0008006" key="3">
    <source>
        <dbReference type="Google" id="ProtNLM"/>
    </source>
</evidence>
<dbReference type="Proteomes" id="UP000262917">
    <property type="component" value="Unassembled WGS sequence"/>
</dbReference>
<organism evidence="1 2">
    <name type="scientific">Cognatiluteimonas weifangensis</name>
    <dbReference type="NCBI Taxonomy" id="2303539"/>
    <lineage>
        <taxon>Bacteria</taxon>
        <taxon>Pseudomonadati</taxon>
        <taxon>Pseudomonadota</taxon>
        <taxon>Gammaproteobacteria</taxon>
        <taxon>Lysobacterales</taxon>
        <taxon>Lysobacteraceae</taxon>
        <taxon>Cognatiluteimonas</taxon>
    </lineage>
</organism>
<dbReference type="RefSeq" id="WP_117203519.1">
    <property type="nucleotide sequence ID" value="NZ_JBHTBK010000045.1"/>
</dbReference>
<evidence type="ECO:0000313" key="1">
    <source>
        <dbReference type="EMBL" id="RFP59111.1"/>
    </source>
</evidence>
<dbReference type="OrthoDB" id="9785445at2"/>
<protein>
    <recommendedName>
        <fullName evidence="3">Thioredoxin domain-containing protein</fullName>
    </recommendedName>
</protein>
<dbReference type="EMBL" id="QVPD01000015">
    <property type="protein sequence ID" value="RFP59111.1"/>
    <property type="molecule type" value="Genomic_DNA"/>
</dbReference>
<keyword evidence="2" id="KW-1185">Reference proteome</keyword>
<evidence type="ECO:0000313" key="2">
    <source>
        <dbReference type="Proteomes" id="UP000262917"/>
    </source>
</evidence>
<accession>A0A372DHQ5</accession>
<dbReference type="AlphaFoldDB" id="A0A372DHQ5"/>
<gene>
    <name evidence="1" type="ORF">D0Y53_11785</name>
</gene>
<reference evidence="1 2" key="1">
    <citation type="submission" date="2018-08" db="EMBL/GenBank/DDBJ databases">
        <title>Lysobacter weifangensis sp. nov., a new member of the family 'Xanthomonadaceae', isolated from soil in a farmland.</title>
        <authorList>
            <person name="Zhao H."/>
        </authorList>
    </citation>
    <scope>NUCLEOTIDE SEQUENCE [LARGE SCALE GENOMIC DNA]</scope>
    <source>
        <strain evidence="1 2">WF-2</strain>
    </source>
</reference>
<comment type="caution">
    <text evidence="1">The sequence shown here is derived from an EMBL/GenBank/DDBJ whole genome shotgun (WGS) entry which is preliminary data.</text>
</comment>